<name>A0A066UX11_9VIBR</name>
<evidence type="ECO:0000256" key="1">
    <source>
        <dbReference type="ARBA" id="ARBA00009437"/>
    </source>
</evidence>
<evidence type="ECO:0000313" key="6">
    <source>
        <dbReference type="EMBL" id="KDN28704.1"/>
    </source>
</evidence>
<keyword evidence="3" id="KW-0238">DNA-binding</keyword>
<dbReference type="Proteomes" id="UP000027219">
    <property type="component" value="Unassembled WGS sequence"/>
</dbReference>
<keyword evidence="2" id="KW-0805">Transcription regulation</keyword>
<comment type="caution">
    <text evidence="6">The sequence shown here is derived from an EMBL/GenBank/DDBJ whole genome shotgun (WGS) entry which is preliminary data.</text>
</comment>
<evidence type="ECO:0000259" key="5">
    <source>
        <dbReference type="PROSITE" id="PS50931"/>
    </source>
</evidence>
<keyword evidence="4" id="KW-0804">Transcription</keyword>
<dbReference type="SUPFAM" id="SSF53850">
    <property type="entry name" value="Periplasmic binding protein-like II"/>
    <property type="match status" value="1"/>
</dbReference>
<dbReference type="GO" id="GO:0003700">
    <property type="term" value="F:DNA-binding transcription factor activity"/>
    <property type="evidence" value="ECO:0007669"/>
    <property type="project" value="InterPro"/>
</dbReference>
<dbReference type="Pfam" id="PF03466">
    <property type="entry name" value="LysR_substrate"/>
    <property type="match status" value="1"/>
</dbReference>
<dbReference type="InterPro" id="IPR037402">
    <property type="entry name" value="YidZ_PBP2"/>
</dbReference>
<feature type="domain" description="HTH lysR-type" evidence="5">
    <location>
        <begin position="9"/>
        <end position="66"/>
    </location>
</feature>
<proteinExistence type="inferred from homology"/>
<dbReference type="InterPro" id="IPR000847">
    <property type="entry name" value="LysR_HTH_N"/>
</dbReference>
<dbReference type="PANTHER" id="PTHR30118:SF7">
    <property type="entry name" value="TRANSCRIPTIONAL REGULATOR LYSR FAMILY"/>
    <property type="match status" value="1"/>
</dbReference>
<protein>
    <submittedName>
        <fullName evidence="6">LysR family transcriptional regulator</fullName>
    </submittedName>
</protein>
<dbReference type="Gene3D" id="3.40.190.10">
    <property type="entry name" value="Periplasmic binding protein-like II"/>
    <property type="match status" value="2"/>
</dbReference>
<evidence type="ECO:0000256" key="3">
    <source>
        <dbReference type="ARBA" id="ARBA00023125"/>
    </source>
</evidence>
<dbReference type="PRINTS" id="PR00039">
    <property type="entry name" value="HTHLYSR"/>
</dbReference>
<dbReference type="GO" id="GO:0003677">
    <property type="term" value="F:DNA binding"/>
    <property type="evidence" value="ECO:0007669"/>
    <property type="project" value="UniProtKB-KW"/>
</dbReference>
<sequence length="322" mass="37175">MSIENLNRLDLNLLVTLHVLLEQRNVTRAAEHLNLSQSAISKSLARLRVLFDDPLLERSGYGMEPTLKAKQIQSELKRLLIDIERITAPTTFSPTKSSRKFRIAVVESSYSLIFPKFIAEVLLHAPNITIDSCRWGADTFERLQRGELDFAITGKDMKPEDEVRTLMPPKGIVSQELYQDELCCLVNQNHRCLDEPWDLKHYLAHRHIMVKNYSNERWLVDLKLAEKGYERNVALYVPDFNSAAELCSHTELILTAPKRFAEHAAKRMDLRVLSLPICVPPLTYPLFWHENRSRDLAHSWLKQFIVERYDVNATITARQNSG</sequence>
<evidence type="ECO:0000256" key="4">
    <source>
        <dbReference type="ARBA" id="ARBA00023163"/>
    </source>
</evidence>
<dbReference type="OrthoDB" id="8720143at2"/>
<dbReference type="AlphaFoldDB" id="A0A066UX11"/>
<evidence type="ECO:0000313" key="7">
    <source>
        <dbReference type="Proteomes" id="UP000027219"/>
    </source>
</evidence>
<evidence type="ECO:0000256" key="2">
    <source>
        <dbReference type="ARBA" id="ARBA00023015"/>
    </source>
</evidence>
<dbReference type="EMBL" id="JFFR01000014">
    <property type="protein sequence ID" value="KDN28704.1"/>
    <property type="molecule type" value="Genomic_DNA"/>
</dbReference>
<dbReference type="STRING" id="212667.VFDL14_00025"/>
<dbReference type="Gene3D" id="1.10.10.10">
    <property type="entry name" value="Winged helix-like DNA-binding domain superfamily/Winged helix DNA-binding domain"/>
    <property type="match status" value="1"/>
</dbReference>
<dbReference type="InterPro" id="IPR050389">
    <property type="entry name" value="LysR-type_TF"/>
</dbReference>
<gene>
    <name evidence="6" type="ORF">VFDL14_00025</name>
</gene>
<dbReference type="InterPro" id="IPR036390">
    <property type="entry name" value="WH_DNA-bd_sf"/>
</dbReference>
<dbReference type="Pfam" id="PF00126">
    <property type="entry name" value="HTH_1"/>
    <property type="match status" value="1"/>
</dbReference>
<organism evidence="6 7">
    <name type="scientific">Vibrio fortis</name>
    <dbReference type="NCBI Taxonomy" id="212667"/>
    <lineage>
        <taxon>Bacteria</taxon>
        <taxon>Pseudomonadati</taxon>
        <taxon>Pseudomonadota</taxon>
        <taxon>Gammaproteobacteria</taxon>
        <taxon>Vibrionales</taxon>
        <taxon>Vibrionaceae</taxon>
        <taxon>Vibrio</taxon>
    </lineage>
</organism>
<dbReference type="SUPFAM" id="SSF46785">
    <property type="entry name" value="Winged helix' DNA-binding domain"/>
    <property type="match status" value="1"/>
</dbReference>
<dbReference type="RefSeq" id="WP_032550903.1">
    <property type="nucleotide sequence ID" value="NZ_JBEEAX010000005.1"/>
</dbReference>
<dbReference type="InterPro" id="IPR036388">
    <property type="entry name" value="WH-like_DNA-bd_sf"/>
</dbReference>
<dbReference type="InterPro" id="IPR005119">
    <property type="entry name" value="LysR_subst-bd"/>
</dbReference>
<dbReference type="PANTHER" id="PTHR30118">
    <property type="entry name" value="HTH-TYPE TRANSCRIPTIONAL REGULATOR LEUO-RELATED"/>
    <property type="match status" value="1"/>
</dbReference>
<reference evidence="6 7" key="1">
    <citation type="submission" date="2014-02" db="EMBL/GenBank/DDBJ databases">
        <title>Vibrio fortis Dalian14 Genome Sequencing.</title>
        <authorList>
            <person name="Wang Y."/>
            <person name="Song L."/>
            <person name="Liu G."/>
            <person name="Ding J."/>
        </authorList>
    </citation>
    <scope>NUCLEOTIDE SEQUENCE [LARGE SCALE GENOMIC DNA]</scope>
    <source>
        <strain evidence="6 7">Dalian14</strain>
    </source>
</reference>
<comment type="similarity">
    <text evidence="1">Belongs to the LysR transcriptional regulatory family.</text>
</comment>
<dbReference type="PROSITE" id="PS50931">
    <property type="entry name" value="HTH_LYSR"/>
    <property type="match status" value="1"/>
</dbReference>
<dbReference type="CDD" id="cd08417">
    <property type="entry name" value="PBP2_Nitroaromatics_like"/>
    <property type="match status" value="1"/>
</dbReference>
<keyword evidence="7" id="KW-1185">Reference proteome</keyword>
<accession>A0A066UX11</accession>